<dbReference type="AlphaFoldDB" id="A0A7W8NGW3"/>
<sequence length="263" mass="30293">MASGDSRLISKILGVLKEAPSGLGMSQVVCRTYNYIEVDGQVLLTSVEALQHLAINRKQEGANKLRRLVTEMTEALRRRDEQLRAEAESKHRRERQRLPLQLPEHTTRPEHYKRVYGSRNPFSLTSDIYRMLPRPTISPVADMVEKLTARTSFLGIHADGPREVYVPEETLIDPFREAYDRVKALSARAPGSFWEDLSIEREARTPEGTADVSEPRALYNRNRKSVERTLSVLVQEGKVRTNGEQRKLKRYFLNDFQMAEREE</sequence>
<reference evidence="1 2" key="1">
    <citation type="submission" date="2020-08" db="EMBL/GenBank/DDBJ databases">
        <title>Genomic Encyclopedia of Type Strains, Phase IV (KMG-IV): sequencing the most valuable type-strain genomes for metagenomic binning, comparative biology and taxonomic classification.</title>
        <authorList>
            <person name="Goeker M."/>
        </authorList>
    </citation>
    <scope>NUCLEOTIDE SEQUENCE [LARGE SCALE GENOMIC DNA]</scope>
    <source>
        <strain evidence="1 2">DSM 27939</strain>
    </source>
</reference>
<dbReference type="Proteomes" id="UP000552709">
    <property type="component" value="Unassembled WGS sequence"/>
</dbReference>
<proteinExistence type="predicted"/>
<dbReference type="RefSeq" id="WP_184137844.1">
    <property type="nucleotide sequence ID" value="NZ_JACHFL010000024.1"/>
</dbReference>
<name>A0A7W8NGW3_9DEIO</name>
<dbReference type="EMBL" id="JACHFL010000024">
    <property type="protein sequence ID" value="MBB5365941.1"/>
    <property type="molecule type" value="Genomic_DNA"/>
</dbReference>
<evidence type="ECO:0000313" key="1">
    <source>
        <dbReference type="EMBL" id="MBB5365941.1"/>
    </source>
</evidence>
<keyword evidence="2" id="KW-1185">Reference proteome</keyword>
<evidence type="ECO:0000313" key="2">
    <source>
        <dbReference type="Proteomes" id="UP000552709"/>
    </source>
</evidence>
<gene>
    <name evidence="1" type="ORF">HNQ08_005067</name>
</gene>
<comment type="caution">
    <text evidence="1">The sequence shown here is derived from an EMBL/GenBank/DDBJ whole genome shotgun (WGS) entry which is preliminary data.</text>
</comment>
<accession>A0A7W8NGW3</accession>
<organism evidence="1 2">
    <name type="scientific">Deinococcus humi</name>
    <dbReference type="NCBI Taxonomy" id="662880"/>
    <lineage>
        <taxon>Bacteria</taxon>
        <taxon>Thermotogati</taxon>
        <taxon>Deinococcota</taxon>
        <taxon>Deinococci</taxon>
        <taxon>Deinococcales</taxon>
        <taxon>Deinococcaceae</taxon>
        <taxon>Deinococcus</taxon>
    </lineage>
</organism>
<protein>
    <submittedName>
        <fullName evidence="1">Uncharacterized protein</fullName>
    </submittedName>
</protein>